<sequence>MRPATKEYELTIDNHTLSITNPDKPLWPEAKVTKLDYLRYLLIVADPLLRYSKDRLLTVIRYPHGIGDKHFYQKNAPDYAPEWIQTHTWENVRYVLCNDRATLVWMANQAALEWHVSFHLAKDETPTELVFDLDPSTADFAVVIESALLLKQLLDELQLASWVKTSGSSGLQVYVPIELRYTFEQTRQVGHFIASYLVSKHPSLLTIERLVKNRGDKLYIDYLQHWRGKTLPAPYSTRAKEQATVSTPLLWEEVPHCHPTDFTVYTVPKRLETFGDLFSSVSAPTKRASLDTILGFLQSQ</sequence>
<protein>
    <submittedName>
        <fullName evidence="2">DNA polymerase domain-containing protein</fullName>
    </submittedName>
</protein>
<dbReference type="PANTHER" id="PTHR42705:SF2">
    <property type="entry name" value="BIFUNCTIONAL NON-HOMOLOGOUS END JOINING PROTEIN LIGD"/>
    <property type="match status" value="1"/>
</dbReference>
<dbReference type="EMBL" id="CP018145">
    <property type="protein sequence ID" value="ASJ54502.1"/>
    <property type="molecule type" value="Genomic_DNA"/>
</dbReference>
<proteinExistence type="predicted"/>
<dbReference type="Proteomes" id="UP000197781">
    <property type="component" value="Chromosome"/>
</dbReference>
<dbReference type="AlphaFoldDB" id="A0A220MI48"/>
<dbReference type="PANTHER" id="PTHR42705">
    <property type="entry name" value="BIFUNCTIONAL NON-HOMOLOGOUS END JOINING PROTEIN LIGD"/>
    <property type="match status" value="1"/>
</dbReference>
<evidence type="ECO:0000313" key="2">
    <source>
        <dbReference type="EMBL" id="ASJ54502.1"/>
    </source>
</evidence>
<name>A0A220MI48_9BACL</name>
<evidence type="ECO:0000313" key="3">
    <source>
        <dbReference type="Proteomes" id="UP000197781"/>
    </source>
</evidence>
<reference evidence="2 3" key="1">
    <citation type="submission" date="2016-11" db="EMBL/GenBank/DDBJ databases">
        <authorList>
            <person name="Jaros S."/>
            <person name="Januszkiewicz K."/>
            <person name="Wedrychowicz H."/>
        </authorList>
    </citation>
    <scope>NUCLEOTIDE SEQUENCE [LARGE SCALE GENOMIC DNA]</scope>
    <source>
        <strain evidence="2 3">NF2</strain>
    </source>
</reference>
<dbReference type="NCBIfam" id="TIGR02778">
    <property type="entry name" value="ligD_pol"/>
    <property type="match status" value="1"/>
</dbReference>
<dbReference type="RefSeq" id="WP_088908242.1">
    <property type="nucleotide sequence ID" value="NZ_CP018145.1"/>
</dbReference>
<dbReference type="Pfam" id="PF21686">
    <property type="entry name" value="LigD_Prim-Pol"/>
    <property type="match status" value="1"/>
</dbReference>
<evidence type="ECO:0000259" key="1">
    <source>
        <dbReference type="Pfam" id="PF21686"/>
    </source>
</evidence>
<dbReference type="InterPro" id="IPR052171">
    <property type="entry name" value="NHEJ_LigD"/>
</dbReference>
<dbReference type="InterPro" id="IPR014145">
    <property type="entry name" value="LigD_pol_dom"/>
</dbReference>
<feature type="domain" description="DNA ligase D polymerase" evidence="1">
    <location>
        <begin position="33"/>
        <end position="278"/>
    </location>
</feature>
<gene>
    <name evidence="2" type="ORF">BP422_13605</name>
</gene>
<accession>A0A220MI48</accession>
<organism evidence="2 3">
    <name type="scientific">Brevibacillus formosus</name>
    <dbReference type="NCBI Taxonomy" id="54913"/>
    <lineage>
        <taxon>Bacteria</taxon>
        <taxon>Bacillati</taxon>
        <taxon>Bacillota</taxon>
        <taxon>Bacilli</taxon>
        <taxon>Bacillales</taxon>
        <taxon>Paenibacillaceae</taxon>
        <taxon>Brevibacillus</taxon>
    </lineage>
</organism>
<dbReference type="KEGG" id="bfm:BP422_13605"/>
<dbReference type="Gene3D" id="3.90.920.10">
    <property type="entry name" value="DNA primase, PRIM domain"/>
    <property type="match status" value="1"/>
</dbReference>